<dbReference type="GO" id="GO:0005886">
    <property type="term" value="C:plasma membrane"/>
    <property type="evidence" value="ECO:0007669"/>
    <property type="project" value="UniProtKB-SubCell"/>
</dbReference>
<evidence type="ECO:0000259" key="9">
    <source>
        <dbReference type="PROSITE" id="PS50928"/>
    </source>
</evidence>
<dbReference type="AlphaFoldDB" id="A0A1E2ZZR7"/>
<feature type="transmembrane region" description="Helical" evidence="8">
    <location>
        <begin position="477"/>
        <end position="504"/>
    </location>
</feature>
<feature type="domain" description="ABC transmembrane type-1" evidence="9">
    <location>
        <begin position="59"/>
        <end position="264"/>
    </location>
</feature>
<dbReference type="InterPro" id="IPR035906">
    <property type="entry name" value="MetI-like_sf"/>
</dbReference>
<feature type="transmembrane region" description="Helical" evidence="8">
    <location>
        <begin position="63"/>
        <end position="85"/>
    </location>
</feature>
<evidence type="ECO:0000256" key="1">
    <source>
        <dbReference type="ARBA" id="ARBA00004429"/>
    </source>
</evidence>
<dbReference type="SUPFAM" id="SSF161098">
    <property type="entry name" value="MetI-like"/>
    <property type="match status" value="2"/>
</dbReference>
<feature type="transmembrane region" description="Helical" evidence="8">
    <location>
        <begin position="351"/>
        <end position="377"/>
    </location>
</feature>
<dbReference type="CDD" id="cd06261">
    <property type="entry name" value="TM_PBP2"/>
    <property type="match status" value="2"/>
</dbReference>
<proteinExistence type="inferred from homology"/>
<keyword evidence="7 8" id="KW-0472">Membrane</keyword>
<evidence type="ECO:0000256" key="8">
    <source>
        <dbReference type="RuleBase" id="RU363032"/>
    </source>
</evidence>
<evidence type="ECO:0000256" key="3">
    <source>
        <dbReference type="ARBA" id="ARBA00022475"/>
    </source>
</evidence>
<dbReference type="Proteomes" id="UP000094067">
    <property type="component" value="Unassembled WGS sequence"/>
</dbReference>
<keyword evidence="5 8" id="KW-0812">Transmembrane</keyword>
<comment type="subcellular location">
    <subcellularLocation>
        <location evidence="1">Cell inner membrane</location>
        <topology evidence="1">Multi-pass membrane protein</topology>
    </subcellularLocation>
    <subcellularLocation>
        <location evidence="8">Cell membrane</location>
        <topology evidence="8">Multi-pass membrane protein</topology>
    </subcellularLocation>
</comment>
<feature type="domain" description="ABC transmembrane type-1" evidence="9">
    <location>
        <begin position="352"/>
        <end position="547"/>
    </location>
</feature>
<organism evidence="10 11">
    <name type="scientific">Eisenbergiella tayi</name>
    <dbReference type="NCBI Taxonomy" id="1432052"/>
    <lineage>
        <taxon>Bacteria</taxon>
        <taxon>Bacillati</taxon>
        <taxon>Bacillota</taxon>
        <taxon>Clostridia</taxon>
        <taxon>Lachnospirales</taxon>
        <taxon>Lachnospiraceae</taxon>
        <taxon>Eisenbergiella</taxon>
    </lineage>
</organism>
<feature type="transmembrane region" description="Helical" evidence="8">
    <location>
        <begin position="246"/>
        <end position="267"/>
    </location>
</feature>
<dbReference type="Pfam" id="PF00528">
    <property type="entry name" value="BPD_transp_1"/>
    <property type="match status" value="2"/>
</dbReference>
<evidence type="ECO:0000256" key="4">
    <source>
        <dbReference type="ARBA" id="ARBA00022519"/>
    </source>
</evidence>
<feature type="transmembrane region" description="Helical" evidence="8">
    <location>
        <begin position="97"/>
        <end position="118"/>
    </location>
</feature>
<dbReference type="RefSeq" id="WP_069155222.1">
    <property type="nucleotide sequence ID" value="NZ_MCGH01000005.1"/>
</dbReference>
<dbReference type="PROSITE" id="PS50928">
    <property type="entry name" value="ABC_TM1"/>
    <property type="match status" value="2"/>
</dbReference>
<dbReference type="EMBL" id="MCGH01000005">
    <property type="protein sequence ID" value="ODM01988.1"/>
    <property type="molecule type" value="Genomic_DNA"/>
</dbReference>
<dbReference type="Gene3D" id="1.10.3720.10">
    <property type="entry name" value="MetI-like"/>
    <property type="match status" value="2"/>
</dbReference>
<dbReference type="GO" id="GO:0055085">
    <property type="term" value="P:transmembrane transport"/>
    <property type="evidence" value="ECO:0007669"/>
    <property type="project" value="InterPro"/>
</dbReference>
<evidence type="ECO:0000256" key="6">
    <source>
        <dbReference type="ARBA" id="ARBA00022989"/>
    </source>
</evidence>
<protein>
    <submittedName>
        <fullName evidence="10">Sulfate transport system permease protein CysW</fullName>
    </submittedName>
</protein>
<feature type="transmembrane region" description="Helical" evidence="8">
    <location>
        <begin position="288"/>
        <end position="313"/>
    </location>
</feature>
<dbReference type="PANTHER" id="PTHR43357">
    <property type="entry name" value="INNER MEMBRANE ABC TRANSPORTER PERMEASE PROTEIN YDCV"/>
    <property type="match status" value="1"/>
</dbReference>
<feature type="transmembrane region" description="Helical" evidence="8">
    <location>
        <begin position="12"/>
        <end position="36"/>
    </location>
</feature>
<reference evidence="10 11" key="1">
    <citation type="submission" date="2016-07" db="EMBL/GenBank/DDBJ databases">
        <title>Characterization of isolates of Eisenbergiella tayi derived from blood cultures, using whole genome sequencing.</title>
        <authorList>
            <person name="Burdz T."/>
            <person name="Wiebe D."/>
            <person name="Huynh C."/>
            <person name="Bernard K."/>
        </authorList>
    </citation>
    <scope>NUCLEOTIDE SEQUENCE [LARGE SCALE GENOMIC DNA]</scope>
    <source>
        <strain evidence="10 11">NML 110608</strain>
    </source>
</reference>
<dbReference type="PANTHER" id="PTHR43357:SF3">
    <property type="entry name" value="FE(3+)-TRANSPORT SYSTEM PERMEASE PROTEIN FBPB 2"/>
    <property type="match status" value="1"/>
</dbReference>
<evidence type="ECO:0000256" key="2">
    <source>
        <dbReference type="ARBA" id="ARBA00022448"/>
    </source>
</evidence>
<feature type="transmembrane region" description="Helical" evidence="8">
    <location>
        <begin position="189"/>
        <end position="207"/>
    </location>
</feature>
<name>A0A1E2ZZR7_9FIRM</name>
<feature type="transmembrane region" description="Helical" evidence="8">
    <location>
        <begin position="421"/>
        <end position="441"/>
    </location>
</feature>
<comment type="similarity">
    <text evidence="8">Belongs to the binding-protein-dependent transport system permease family.</text>
</comment>
<sequence length="556" mass="61523">MKHWKTLQNGINLLILLCLAVLILCPLFMIFARAVIIDGRPDFSYALNIIFNPENLRTITNSLLLGAAVVLVTTILGIPFAYLITRTQLAKHKWIDIVIMIPFMTPPFISSMGFILFMQKNGLLQQLFPFTGRLSESFFSFWGLVLVMSLHVLPFMISILKNAMLNISSSLDEAGQIFGGNFFYRFRRILAPLLSGNYAIGALLVFVKTLSEYGTPATFGTRIGFYVFTTDIHRHSTTSPIDFGKAASLSSVLVLICILMWMLQNTVTARHTYRLVGGKGSRSIQKKLPVFQSILAWGYLLLIFFMSIGVPYFSIIMTSLIKLRGYGLQAGNFTLAHYAALFSANSKGRNAIFTSLFLAFAAAFIASAIGVVIVLAARRKKAAFLSQILEGISLLPEMLPSIVLVIGIMLFWNLLYPVLPLYNTLGIMILTYVVLYLPYAVQYTTSAFIQLGDSLVQAGRTFGGSGFYIFRTITFPLIFRGILTGFMMIFIISFRELVAASMVAPPSTLTVSTFIMREFEQGSVSVGCAMAVICVFLTTGILMALKYVSSKGNGQE</sequence>
<keyword evidence="3" id="KW-1003">Cell membrane</keyword>
<keyword evidence="4" id="KW-0997">Cell inner membrane</keyword>
<gene>
    <name evidence="10" type="primary">cysW</name>
    <name evidence="10" type="ORF">BEI61_05987</name>
</gene>
<evidence type="ECO:0000256" key="5">
    <source>
        <dbReference type="ARBA" id="ARBA00022692"/>
    </source>
</evidence>
<keyword evidence="6 8" id="KW-1133">Transmembrane helix</keyword>
<keyword evidence="2 8" id="KW-0813">Transport</keyword>
<comment type="caution">
    <text evidence="10">The sequence shown here is derived from an EMBL/GenBank/DDBJ whole genome shotgun (WGS) entry which is preliminary data.</text>
</comment>
<evidence type="ECO:0000313" key="11">
    <source>
        <dbReference type="Proteomes" id="UP000094067"/>
    </source>
</evidence>
<accession>A0A1E2ZZR7</accession>
<dbReference type="InterPro" id="IPR000515">
    <property type="entry name" value="MetI-like"/>
</dbReference>
<feature type="transmembrane region" description="Helical" evidence="8">
    <location>
        <begin position="398"/>
        <end position="415"/>
    </location>
</feature>
<evidence type="ECO:0000313" key="10">
    <source>
        <dbReference type="EMBL" id="ODM01988.1"/>
    </source>
</evidence>
<feature type="transmembrane region" description="Helical" evidence="8">
    <location>
        <begin position="138"/>
        <end position="160"/>
    </location>
</feature>
<feature type="transmembrane region" description="Helical" evidence="8">
    <location>
        <begin position="524"/>
        <end position="545"/>
    </location>
</feature>
<evidence type="ECO:0000256" key="7">
    <source>
        <dbReference type="ARBA" id="ARBA00023136"/>
    </source>
</evidence>